<evidence type="ECO:0000313" key="3">
    <source>
        <dbReference type="Proteomes" id="UP000220797"/>
    </source>
</evidence>
<keyword evidence="3" id="KW-1185">Reference proteome</keyword>
<comment type="caution">
    <text evidence="2">The sequence shown here is derived from an EMBL/GenBank/DDBJ whole genome shotgun (WGS) entry which is preliminary data.</text>
</comment>
<dbReference type="GeneID" id="39730322"/>
<dbReference type="RefSeq" id="XP_028527227.1">
    <property type="nucleotide sequence ID" value="XM_028670479.1"/>
</dbReference>
<evidence type="ECO:0000313" key="2">
    <source>
        <dbReference type="EMBL" id="CRG94406.1"/>
    </source>
</evidence>
<keyword evidence="1" id="KW-1133">Transmembrane helix</keyword>
<keyword evidence="1" id="KW-0812">Transmembrane</keyword>
<organism evidence="2 3">
    <name type="scientific">Plasmodium gallinaceum</name>
    <dbReference type="NCBI Taxonomy" id="5849"/>
    <lineage>
        <taxon>Eukaryota</taxon>
        <taxon>Sar</taxon>
        <taxon>Alveolata</taxon>
        <taxon>Apicomplexa</taxon>
        <taxon>Aconoidasida</taxon>
        <taxon>Haemosporida</taxon>
        <taxon>Plasmodiidae</taxon>
        <taxon>Plasmodium</taxon>
        <taxon>Plasmodium (Haemamoeba)</taxon>
    </lineage>
</organism>
<evidence type="ECO:0000256" key="1">
    <source>
        <dbReference type="SAM" id="Phobius"/>
    </source>
</evidence>
<dbReference type="EMBL" id="CVMV01000023">
    <property type="protein sequence ID" value="CRG94406.1"/>
    <property type="molecule type" value="Genomic_DNA"/>
</dbReference>
<reference evidence="2" key="1">
    <citation type="submission" date="2015-04" db="EMBL/GenBank/DDBJ databases">
        <authorList>
            <consortium name="Pathogen Informatics"/>
        </authorList>
    </citation>
    <scope>NUCLEOTIDE SEQUENCE [LARGE SCALE GENOMIC DNA]</scope>
    <source>
        <strain evidence="2">8A</strain>
    </source>
</reference>
<sequence length="148" mass="16874">MKPFINHSLYVQNVTANVTSNNTNNSIYTSTFPLLIAFLVGASLLLIIFLFIIHYKKGNSMNFIITPSDIPYELLESNIQLNNVCNRTNNSLCSIVFENNLSNALTEKSEEKEINIKTKSDIAIIREKLKSRIIIETYIIIIDKCKKE</sequence>
<accession>A0A1J1GQ59</accession>
<keyword evidence="1" id="KW-0472">Membrane</keyword>
<dbReference type="AlphaFoldDB" id="A0A1J1GQ59"/>
<name>A0A1J1GQ59_PLAGA</name>
<proteinExistence type="predicted"/>
<protein>
    <submittedName>
        <fullName evidence="2">Surface-associated interspersed protein (SURFIN)</fullName>
    </submittedName>
</protein>
<feature type="transmembrane region" description="Helical" evidence="1">
    <location>
        <begin position="32"/>
        <end position="53"/>
    </location>
</feature>
<gene>
    <name evidence="2" type="ORF">PGAL8A_00179500</name>
</gene>
<dbReference type="Proteomes" id="UP000220797">
    <property type="component" value="Unassembled WGS sequence"/>
</dbReference>
<dbReference type="VEuPathDB" id="PlasmoDB:PGAL8A_00179500"/>